<evidence type="ECO:0000313" key="4">
    <source>
        <dbReference type="EMBL" id="GFO62659.1"/>
    </source>
</evidence>
<dbReference type="AlphaFoldDB" id="A0A6V8MTC2"/>
<dbReference type="InterPro" id="IPR006096">
    <property type="entry name" value="Glu/Leu/Phe/Val/Trp_DH_C"/>
</dbReference>
<proteinExistence type="inferred from homology"/>
<reference evidence="6" key="1">
    <citation type="submission" date="2020-06" db="EMBL/GenBank/DDBJ databases">
        <title>Draft genomic sequecing of Geomonas sp. Red736.</title>
        <authorList>
            <person name="Itoh H."/>
            <person name="Xu Z.X."/>
            <person name="Ushijima N."/>
            <person name="Masuda Y."/>
            <person name="Shiratori Y."/>
            <person name="Senoo K."/>
        </authorList>
    </citation>
    <scope>NUCLEOTIDE SEQUENCE [LARGE SCALE GENOMIC DNA]</scope>
    <source>
        <strain evidence="6">Red736</strain>
    </source>
</reference>
<dbReference type="Proteomes" id="UP000831485">
    <property type="component" value="Chromosome"/>
</dbReference>
<accession>A0A6V8MTC2</accession>
<dbReference type="PANTHER" id="PTHR11606:SF39">
    <property type="entry name" value="GLUTAMATE_PHENYLALANINE_LEUCINE_VALINE_L-TRYPTOPHAN DEHYDROGENASE C-TERMINAL DOMAIN-CONTAINING PROTEIN"/>
    <property type="match status" value="1"/>
</dbReference>
<keyword evidence="2" id="KW-0560">Oxidoreductase</keyword>
<dbReference type="GO" id="GO:0006538">
    <property type="term" value="P:L-glutamate catabolic process"/>
    <property type="evidence" value="ECO:0007669"/>
    <property type="project" value="TreeGrafter"/>
</dbReference>
<dbReference type="Gene3D" id="3.40.50.720">
    <property type="entry name" value="NAD(P)-binding Rossmann-like Domain"/>
    <property type="match status" value="1"/>
</dbReference>
<gene>
    <name evidence="4" type="ORF">GMPD_05780</name>
    <name evidence="5" type="ORF">M1B72_20335</name>
</gene>
<dbReference type="EMBL" id="BLXY01000001">
    <property type="protein sequence ID" value="GFO62659.1"/>
    <property type="molecule type" value="Genomic_DNA"/>
</dbReference>
<reference evidence="4" key="2">
    <citation type="journal article" date="2021" name="Int. J. Syst. Evol. Microbiol.">
        <title>Geomonas silvestris sp. nov., Geomonas paludis sp. nov. and Geomonas limicola sp. nov., isolated from terrestrial environments, and emended description of the genus Geomonas.</title>
        <authorList>
            <person name="Itoh H."/>
            <person name="Xu Z."/>
            <person name="Masuda Y."/>
            <person name="Ushijima N."/>
            <person name="Hayakawa C."/>
            <person name="Shiratori Y."/>
            <person name="Senoo K."/>
        </authorList>
    </citation>
    <scope>NUCLEOTIDE SEQUENCE</scope>
    <source>
        <strain evidence="4">Red736</strain>
    </source>
</reference>
<evidence type="ECO:0000256" key="1">
    <source>
        <dbReference type="ARBA" id="ARBA00006382"/>
    </source>
</evidence>
<organism evidence="4 6">
    <name type="scientific">Geomonas paludis</name>
    <dbReference type="NCBI Taxonomy" id="2740185"/>
    <lineage>
        <taxon>Bacteria</taxon>
        <taxon>Pseudomonadati</taxon>
        <taxon>Thermodesulfobacteriota</taxon>
        <taxon>Desulfuromonadia</taxon>
        <taxon>Geobacterales</taxon>
        <taxon>Geobacteraceae</taxon>
        <taxon>Geomonas</taxon>
    </lineage>
</organism>
<comment type="similarity">
    <text evidence="1">Belongs to the Glu/Leu/Phe/Val dehydrogenases family.</text>
</comment>
<dbReference type="GO" id="GO:0004352">
    <property type="term" value="F:glutamate dehydrogenase (NAD+) activity"/>
    <property type="evidence" value="ECO:0007669"/>
    <property type="project" value="TreeGrafter"/>
</dbReference>
<dbReference type="PANTHER" id="PTHR11606">
    <property type="entry name" value="GLUTAMATE DEHYDROGENASE"/>
    <property type="match status" value="1"/>
</dbReference>
<dbReference type="EMBL" id="CP096574">
    <property type="protein sequence ID" value="UPU35763.1"/>
    <property type="molecule type" value="Genomic_DNA"/>
</dbReference>
<keyword evidence="7" id="KW-1185">Reference proteome</keyword>
<dbReference type="RefSeq" id="WP_183344890.1">
    <property type="nucleotide sequence ID" value="NZ_BLXY01000001.1"/>
</dbReference>
<dbReference type="InterPro" id="IPR046346">
    <property type="entry name" value="Aminoacid_DH-like_N_sf"/>
</dbReference>
<reference evidence="5" key="3">
    <citation type="submission" date="2022-04" db="EMBL/GenBank/DDBJ databases">
        <authorList>
            <person name="Liu G."/>
        </authorList>
    </citation>
    <scope>NUCLEOTIDE SEQUENCE</scope>
    <source>
        <strain evidence="5">RG22</strain>
    </source>
</reference>
<dbReference type="Proteomes" id="UP000568888">
    <property type="component" value="Unassembled WGS sequence"/>
</dbReference>
<dbReference type="SUPFAM" id="SSF51735">
    <property type="entry name" value="NAD(P)-binding Rossmann-fold domains"/>
    <property type="match status" value="1"/>
</dbReference>
<evidence type="ECO:0000259" key="3">
    <source>
        <dbReference type="SMART" id="SM00839"/>
    </source>
</evidence>
<dbReference type="SUPFAM" id="SSF53223">
    <property type="entry name" value="Aminoacid dehydrogenase-like, N-terminal domain"/>
    <property type="match status" value="1"/>
</dbReference>
<dbReference type="SMART" id="SM00839">
    <property type="entry name" value="ELFV_dehydrog"/>
    <property type="match status" value="1"/>
</dbReference>
<evidence type="ECO:0000256" key="2">
    <source>
        <dbReference type="ARBA" id="ARBA00023002"/>
    </source>
</evidence>
<feature type="domain" description="Glutamate/phenylalanine/leucine/valine/L-tryptophan dehydrogenase C-terminal" evidence="3">
    <location>
        <begin position="619"/>
        <end position="892"/>
    </location>
</feature>
<name>A0A6V8MTC2_9BACT</name>
<evidence type="ECO:0000313" key="5">
    <source>
        <dbReference type="EMBL" id="UPU35763.1"/>
    </source>
</evidence>
<sequence length="1022" mass="116083">MCAAETDVLAAVDRLIGANEGCTRDNLAWLQGQMDSYFFITMQEEAEAVHALAVGLRTLAHNQKLTVADRAKTLILARLNQPGSLYDTLRTLQERDISYAEFTHSRGLVPGLEQGLEVQRFDFDRKEHGEIANAPAVVIPPAIRDGIAQALQSRYPLFDMNQLDPLLRLLWLNNEQYVRISPPNRVAQILWVFQEGNRQGGIFLDVEQPEDIGPDAETRVLFAVGNPPQNDFLLQTMEVFNRLDFGVKRAYCLTISNGVHPYFLGTFYVRKRGDAPQLSKGSELFDRLQMELYNTQILSTASATYRRFVTTQVMTGEEASLVNAFIAFCHTNLAHHHPDPFSHEEVRLAFHSHPDIALQLAKLFRTRFQPGLSLREEFYKKTLEETVRFIESYNTGHRYIDDLRRSIFRCAIAFIRNTLKTNFYVREKHALAFRLDPAYLAELAPEFTADLPPELPFRITFFFGRYGCGYHIGFSDIARGGWRTIITKNRDDYVTSASTLFREVYVLAHTQHLKNKDIYEGGSKMVVVLDAARLEAHDLSTQRLYKLQFGFINAFLDIFVTDGGRARDPRVVDYYGEDEPIEIGPDENMHDVMIEMIARQSLKRGYLLGIGLISSKRVGINHKEYGVTSTGVMQFAETTMRELGIDIRRDRFSVKLTGGPSGDVAGNALRIMLERSPQACIKLILDGSGAIFDPEGMDHEELSRIVLKQDLDAFNPARLHPGGFILYRNQRRTDGLRELFKRAVSTGLGVEEQWVTTDQFHREFGNLLFSVPTDLFIPAGGRPETIDAENWARFFREDGTPTTRAIVEGANSFITPEARTQMQRRGIVIMRDASANKCGVISSSYEIIANLMLSEEEFLQHKERYVGDVLRILEQRARDEAQLIFRRHREAGSSFTYTEISEAISHEINGHYARLFSFFQRNPELCDEQVFQHAILAHLPAMLREPEYRTRLDRLPAKCRYAILAAEIASSLVYRGDQEADFKEMIKGHLLRNFAASDRALPTTSAAPAIEHVTLTYQGGAT</sequence>
<evidence type="ECO:0000313" key="7">
    <source>
        <dbReference type="Proteomes" id="UP000831485"/>
    </source>
</evidence>
<evidence type="ECO:0000313" key="6">
    <source>
        <dbReference type="Proteomes" id="UP000568888"/>
    </source>
</evidence>
<protein>
    <submittedName>
        <fullName evidence="4">Amino acid dehydrogenase</fullName>
    </submittedName>
    <submittedName>
        <fullName evidence="5">NAD-glutamate dehydrogenase</fullName>
    </submittedName>
</protein>
<dbReference type="Pfam" id="PF00208">
    <property type="entry name" value="ELFV_dehydrog"/>
    <property type="match status" value="1"/>
</dbReference>
<dbReference type="InterPro" id="IPR036291">
    <property type="entry name" value="NAD(P)-bd_dom_sf"/>
</dbReference>